<dbReference type="RefSeq" id="WP_166226209.1">
    <property type="nucleotide sequence ID" value="NZ_CP049989.1"/>
</dbReference>
<dbReference type="SUPFAM" id="SSF55729">
    <property type="entry name" value="Acyl-CoA N-acyltransferases (Nat)"/>
    <property type="match status" value="1"/>
</dbReference>
<dbReference type="InterPro" id="IPR016181">
    <property type="entry name" value="Acyl_CoA_acyltransferase"/>
</dbReference>
<keyword evidence="1 6" id="KW-0436">Ligase</keyword>
<evidence type="ECO:0000313" key="7">
    <source>
        <dbReference type="Proteomes" id="UP000503162"/>
    </source>
</evidence>
<evidence type="ECO:0000256" key="4">
    <source>
        <dbReference type="ARBA" id="ARBA00060888"/>
    </source>
</evidence>
<dbReference type="InterPro" id="IPR003781">
    <property type="entry name" value="CoA-bd"/>
</dbReference>
<dbReference type="InterPro" id="IPR032875">
    <property type="entry name" value="Succ_CoA_lig_flav_dom"/>
</dbReference>
<dbReference type="Pfam" id="PF13607">
    <property type="entry name" value="Succ_CoA_lig"/>
    <property type="match status" value="1"/>
</dbReference>
<dbReference type="Pfam" id="PF13380">
    <property type="entry name" value="CoA_binding_2"/>
    <property type="match status" value="1"/>
</dbReference>
<evidence type="ECO:0000256" key="2">
    <source>
        <dbReference type="ARBA" id="ARBA00022741"/>
    </source>
</evidence>
<dbReference type="Proteomes" id="UP000503162">
    <property type="component" value="Chromosome"/>
</dbReference>
<dbReference type="GO" id="GO:0016747">
    <property type="term" value="F:acyltransferase activity, transferring groups other than amino-acyl groups"/>
    <property type="evidence" value="ECO:0007669"/>
    <property type="project" value="InterPro"/>
</dbReference>
<dbReference type="Pfam" id="PF19045">
    <property type="entry name" value="Ligase_CoA_2"/>
    <property type="match status" value="1"/>
</dbReference>
<dbReference type="Gene3D" id="3.40.50.720">
    <property type="entry name" value="NAD(P)-binding Rossmann-like Domain"/>
    <property type="match status" value="1"/>
</dbReference>
<reference evidence="6 7" key="1">
    <citation type="submission" date="2020-03" db="EMBL/GenBank/DDBJ databases">
        <title>Hydrogenophaga sp. nov. isolated from cyanobacterial mat.</title>
        <authorList>
            <person name="Thorat V."/>
            <person name="Kirdat K."/>
            <person name="Tiwarekar B."/>
            <person name="Costa E.D."/>
            <person name="Yadav A."/>
        </authorList>
    </citation>
    <scope>NUCLEOTIDE SEQUENCE [LARGE SCALE GENOMIC DNA]</scope>
    <source>
        <strain evidence="6 7">BA0156</strain>
    </source>
</reference>
<sequence>MSIRHLDKMFHPRSVAVIGVSRRASGVGALVWRNLREGGFAGPRWAVNRCPFELDGQPVFASVDALPAAPDLAVVCTPAESVPAIVDQLGRKGTRAAIVLTAGLREGRVADGRSLEQAMLDAARPHLLRILGPNCIGALVPGQALNASFAPGQALPGERAFVTQSGALATAMLDWAQARGIGFSHFISLGDSADVDFGDLLDHLGSDPHTRAILLYIESVKHARKFMSAARAAARNKPVVLVKSGRGSEGARAAASHTGALAGSDAVFDAAVRRAGMLRVDTLEALFDAAQTLSRVRTWRGPRLAVLTNGGGAGVLAADALARGELAALSPRTLARLDACLPGNWSHANPVDIIGDAPPERYLDALRPLIEADEVDGILFMHAPTAIASATAIAQACLPLLRATDKPVLACWLGGPHVAAARELFGAQGIAYYETPERATAAWQQLRDHHAAQAALLQLPESRPELHYPDREGARALVEAAVARGGGWLDEPDVRRLLLAYGIACVASERAADADGALAAAERIGYPVALKIVSPDVLHKSDLGGVALNLADADQLRAEAQRIQERVSRAQPGARLQGFTVQAMAHRPLAVETIAGIASDPVFGPVLLFGEGGTAVEVRADRALALPPLNAVLARDLVQRTRVAALLRGYRSRPPAQQDAVVDVLLRLSQLACDLAGVAELDINPLLVDAQGALALDARIRVHAAEATRDGAHLALRPYPSGLERVQAFGGEPLCLRPIRPEDGERLQRFYAQCPPEDLRLRFFFTRREVPRSELARYCQIDYEREMAFVALAGDTLCGEARAVCDPDNEVAEFAVLVAPPWQRRGLGRALLDRLIEHLRAGGTRELRAWCLEGNHGMLNLARAAGFGMRRCDGGTLELRLPLASARQAGTTGTGR</sequence>
<organism evidence="6 7">
    <name type="scientific">Hydrogenophaga crocea</name>
    <dbReference type="NCBI Taxonomy" id="2716225"/>
    <lineage>
        <taxon>Bacteria</taxon>
        <taxon>Pseudomonadati</taxon>
        <taxon>Pseudomonadota</taxon>
        <taxon>Betaproteobacteria</taxon>
        <taxon>Burkholderiales</taxon>
        <taxon>Comamonadaceae</taxon>
        <taxon>Hydrogenophaga</taxon>
    </lineage>
</organism>
<dbReference type="PROSITE" id="PS51186">
    <property type="entry name" value="GNAT"/>
    <property type="match status" value="1"/>
</dbReference>
<evidence type="ECO:0000259" key="5">
    <source>
        <dbReference type="PROSITE" id="PS51186"/>
    </source>
</evidence>
<dbReference type="Pfam" id="PF13549">
    <property type="entry name" value="ATP-grasp_5"/>
    <property type="match status" value="1"/>
</dbReference>
<keyword evidence="6" id="KW-0808">Transferase</keyword>
<feature type="domain" description="N-acetyltransferase" evidence="5">
    <location>
        <begin position="734"/>
        <end position="884"/>
    </location>
</feature>
<dbReference type="Gene3D" id="3.40.630.30">
    <property type="match status" value="1"/>
</dbReference>
<dbReference type="InterPro" id="IPR013815">
    <property type="entry name" value="ATP_grasp_subdomain_1"/>
</dbReference>
<dbReference type="PANTHER" id="PTHR43334:SF1">
    <property type="entry name" value="3-HYDROXYPROPIONATE--COA LIGASE [ADP-FORMING]"/>
    <property type="match status" value="1"/>
</dbReference>
<dbReference type="GO" id="GO:0005524">
    <property type="term" value="F:ATP binding"/>
    <property type="evidence" value="ECO:0007669"/>
    <property type="project" value="UniProtKB-KW"/>
</dbReference>
<dbReference type="SMART" id="SM00881">
    <property type="entry name" value="CoA_binding"/>
    <property type="match status" value="1"/>
</dbReference>
<dbReference type="SUPFAM" id="SSF51735">
    <property type="entry name" value="NAD(P)-binding Rossmann-fold domains"/>
    <property type="match status" value="1"/>
</dbReference>
<proteinExistence type="inferred from homology"/>
<dbReference type="Gene3D" id="3.30.1490.20">
    <property type="entry name" value="ATP-grasp fold, A domain"/>
    <property type="match status" value="1"/>
</dbReference>
<dbReference type="GO" id="GO:0043758">
    <property type="term" value="F:acetate-CoA ligase (ADP-forming) activity"/>
    <property type="evidence" value="ECO:0007669"/>
    <property type="project" value="InterPro"/>
</dbReference>
<dbReference type="SUPFAM" id="SSF56059">
    <property type="entry name" value="Glutathione synthetase ATP-binding domain-like"/>
    <property type="match status" value="1"/>
</dbReference>
<dbReference type="InterPro" id="IPR000182">
    <property type="entry name" value="GNAT_dom"/>
</dbReference>
<dbReference type="Gene3D" id="3.40.50.261">
    <property type="entry name" value="Succinyl-CoA synthetase domains"/>
    <property type="match status" value="2"/>
</dbReference>
<accession>A0A6G8IFQ7</accession>
<evidence type="ECO:0000313" key="6">
    <source>
        <dbReference type="EMBL" id="QIM51810.1"/>
    </source>
</evidence>
<dbReference type="FunFam" id="3.30.1490.20:FF:000020">
    <property type="entry name" value="Protein lysine acetyltransferase"/>
    <property type="match status" value="1"/>
</dbReference>
<dbReference type="InterPro" id="IPR051538">
    <property type="entry name" value="Acyl-CoA_Synth/Transferase"/>
</dbReference>
<dbReference type="EMBL" id="CP049989">
    <property type="protein sequence ID" value="QIM51810.1"/>
    <property type="molecule type" value="Genomic_DNA"/>
</dbReference>
<keyword evidence="2" id="KW-0547">Nucleotide-binding</keyword>
<keyword evidence="7" id="KW-1185">Reference proteome</keyword>
<name>A0A6G8IFQ7_9BURK</name>
<gene>
    <name evidence="6" type="ORF">G9Q37_06475</name>
</gene>
<comment type="similarity">
    <text evidence="4">In the N-terminal section; belongs to the acetate CoA ligase alpha subunit family.</text>
</comment>
<evidence type="ECO:0000256" key="3">
    <source>
        <dbReference type="ARBA" id="ARBA00022840"/>
    </source>
</evidence>
<dbReference type="InterPro" id="IPR043938">
    <property type="entry name" value="Ligase_CoA_dom"/>
</dbReference>
<dbReference type="PANTHER" id="PTHR43334">
    <property type="entry name" value="ACETATE--COA LIGASE [ADP-FORMING]"/>
    <property type="match status" value="1"/>
</dbReference>
<dbReference type="AlphaFoldDB" id="A0A6G8IFQ7"/>
<evidence type="ECO:0000256" key="1">
    <source>
        <dbReference type="ARBA" id="ARBA00022598"/>
    </source>
</evidence>
<dbReference type="InterPro" id="IPR016102">
    <property type="entry name" value="Succinyl-CoA_synth-like"/>
</dbReference>
<keyword evidence="3" id="KW-0067">ATP-binding</keyword>
<dbReference type="SUPFAM" id="SSF52210">
    <property type="entry name" value="Succinyl-CoA synthetase domains"/>
    <property type="match status" value="2"/>
</dbReference>
<dbReference type="Gene3D" id="3.30.470.20">
    <property type="entry name" value="ATP-grasp fold, B domain"/>
    <property type="match status" value="1"/>
</dbReference>
<protein>
    <submittedName>
        <fullName evidence="6">Bifunctional acetate--CoA ligase family protein/GNAT family N-acetyltransferase</fullName>
    </submittedName>
</protein>
<dbReference type="InterPro" id="IPR036291">
    <property type="entry name" value="NAD(P)-bd_dom_sf"/>
</dbReference>
<dbReference type="CDD" id="cd04301">
    <property type="entry name" value="NAT_SF"/>
    <property type="match status" value="1"/>
</dbReference>
<dbReference type="KEGG" id="hcz:G9Q37_06475"/>
<dbReference type="Pfam" id="PF00583">
    <property type="entry name" value="Acetyltransf_1"/>
    <property type="match status" value="1"/>
</dbReference>